<dbReference type="Proteomes" id="UP000230167">
    <property type="component" value="Unassembled WGS sequence"/>
</dbReference>
<proteinExistence type="predicted"/>
<dbReference type="AlphaFoldDB" id="A0A2J0UGS1"/>
<dbReference type="OrthoDB" id="8685865at2"/>
<name>A0A2J0UGS1_STEMA</name>
<evidence type="ECO:0000259" key="1">
    <source>
        <dbReference type="Pfam" id="PF03869"/>
    </source>
</evidence>
<evidence type="ECO:0000313" key="2">
    <source>
        <dbReference type="EMBL" id="PJL34065.1"/>
    </source>
</evidence>
<comment type="caution">
    <text evidence="2">The sequence shown here is derived from an EMBL/GenBank/DDBJ whole genome shotgun (WGS) entry which is preliminary data.</text>
</comment>
<dbReference type="InterPro" id="IPR013321">
    <property type="entry name" value="Arc_rbn_hlx_hlx"/>
</dbReference>
<gene>
    <name evidence="2" type="ORF">B9Y64_02935</name>
</gene>
<reference evidence="2 3" key="1">
    <citation type="journal article" date="2017" name="Front. Microbiol.">
        <title>Double-Face Meets the Bacterial World: The Opportunistic Pathogen Stenotrophomonas maltophilia.</title>
        <authorList>
            <person name="Lira F."/>
            <person name="Berg G."/>
            <person name="Martinez J.L."/>
        </authorList>
    </citation>
    <scope>NUCLEOTIDE SEQUENCE [LARGE SCALE GENOMIC DNA]</scope>
    <source>
        <strain evidence="2 3">EA1</strain>
    </source>
</reference>
<organism evidence="2 3">
    <name type="scientific">Stenotrophomonas maltophilia</name>
    <name type="common">Pseudomonas maltophilia</name>
    <name type="synonym">Xanthomonas maltophilia</name>
    <dbReference type="NCBI Taxonomy" id="40324"/>
    <lineage>
        <taxon>Bacteria</taxon>
        <taxon>Pseudomonadati</taxon>
        <taxon>Pseudomonadota</taxon>
        <taxon>Gammaproteobacteria</taxon>
        <taxon>Lysobacterales</taxon>
        <taxon>Lysobacteraceae</taxon>
        <taxon>Stenotrophomonas</taxon>
        <taxon>Stenotrophomonas maltophilia group</taxon>
    </lineage>
</organism>
<dbReference type="Pfam" id="PF03869">
    <property type="entry name" value="Arc"/>
    <property type="match status" value="1"/>
</dbReference>
<dbReference type="SUPFAM" id="SSF47598">
    <property type="entry name" value="Ribbon-helix-helix"/>
    <property type="match status" value="1"/>
</dbReference>
<feature type="domain" description="Arc-like DNA binding" evidence="1">
    <location>
        <begin position="10"/>
        <end position="44"/>
    </location>
</feature>
<dbReference type="GO" id="GO:0003677">
    <property type="term" value="F:DNA binding"/>
    <property type="evidence" value="ECO:0007669"/>
    <property type="project" value="InterPro"/>
</dbReference>
<dbReference type="RefSeq" id="WP_100439434.1">
    <property type="nucleotide sequence ID" value="NZ_NEQV01000001.1"/>
</dbReference>
<dbReference type="EMBL" id="NEQV01000001">
    <property type="protein sequence ID" value="PJL34065.1"/>
    <property type="molecule type" value="Genomic_DNA"/>
</dbReference>
<protein>
    <recommendedName>
        <fullName evidence="1">Arc-like DNA binding domain-containing protein</fullName>
    </recommendedName>
</protein>
<sequence>MSQSDPIKSQLRIPATLHQRLVDATAETGRSMNAEIVHRLERSFVPDRPKLTGTLGLRAELAKQREIHQATIEMLSRSVELLNVIKREGRDAPYPGKADGKSVDEAIKQSERTQKVFQDAIDSAELLLMELAVALANGIEVDVEAFRERALSTGAIYP</sequence>
<evidence type="ECO:0000313" key="3">
    <source>
        <dbReference type="Proteomes" id="UP000230167"/>
    </source>
</evidence>
<accession>A0A2J0UGS1</accession>
<dbReference type="GO" id="GO:0006355">
    <property type="term" value="P:regulation of DNA-templated transcription"/>
    <property type="evidence" value="ECO:0007669"/>
    <property type="project" value="InterPro"/>
</dbReference>
<dbReference type="InterPro" id="IPR010985">
    <property type="entry name" value="Ribbon_hlx_hlx"/>
</dbReference>
<dbReference type="InterPro" id="IPR005569">
    <property type="entry name" value="Arc_DNA-bd_dom"/>
</dbReference>
<dbReference type="Gene3D" id="1.10.1220.10">
    <property type="entry name" value="Met repressor-like"/>
    <property type="match status" value="1"/>
</dbReference>